<dbReference type="EMBL" id="AY850394">
    <property type="protein sequence ID" value="AAV92929.1"/>
    <property type="molecule type" value="Genomic_DNA"/>
</dbReference>
<name>Q5MAC3_SOLLC</name>
<dbReference type="HOGENOM" id="CLU_3054049_0_0_1"/>
<feature type="region of interest" description="Disordered" evidence="1">
    <location>
        <begin position="1"/>
        <end position="34"/>
    </location>
</feature>
<proteinExistence type="predicted"/>
<reference evidence="2" key="1">
    <citation type="submission" date="2004-12" db="EMBL/GenBank/DDBJ databases">
        <title>Tomato genomic sequence of centromeric region of chromosome 12.</title>
        <authorList>
            <person name="Yang T.-J."/>
            <person name="Lee S."/>
            <person name="Yu Y."/>
            <person name="Wing R.A."/>
        </authorList>
    </citation>
    <scope>NUCLEOTIDE SEQUENCE</scope>
</reference>
<organism evidence="2">
    <name type="scientific">Solanum lycopersicum</name>
    <name type="common">Tomato</name>
    <name type="synonym">Lycopersicon esculentum</name>
    <dbReference type="NCBI Taxonomy" id="4081"/>
    <lineage>
        <taxon>Eukaryota</taxon>
        <taxon>Viridiplantae</taxon>
        <taxon>Streptophyta</taxon>
        <taxon>Embryophyta</taxon>
        <taxon>Tracheophyta</taxon>
        <taxon>Spermatophyta</taxon>
        <taxon>Magnoliopsida</taxon>
        <taxon>eudicotyledons</taxon>
        <taxon>Gunneridae</taxon>
        <taxon>Pentapetalae</taxon>
        <taxon>asterids</taxon>
        <taxon>lamiids</taxon>
        <taxon>Solanales</taxon>
        <taxon>Solanaceae</taxon>
        <taxon>Solanoideae</taxon>
        <taxon>Solaneae</taxon>
        <taxon>Solanum</taxon>
        <taxon>Solanum subgen. Lycopersicon</taxon>
    </lineage>
</organism>
<sequence length="54" mass="6053">MQVKRKRGKTRPKPKTAQNLSILPEPEPPLKGPRPVVLNMDCVALCEEDLVMVT</sequence>
<dbReference type="AlphaFoldDB" id="Q5MAC3"/>
<feature type="compositionally biased region" description="Basic residues" evidence="1">
    <location>
        <begin position="1"/>
        <end position="14"/>
    </location>
</feature>
<evidence type="ECO:0000256" key="1">
    <source>
        <dbReference type="SAM" id="MobiDB-lite"/>
    </source>
</evidence>
<evidence type="ECO:0000313" key="2">
    <source>
        <dbReference type="EMBL" id="AAV92929.1"/>
    </source>
</evidence>
<protein>
    <submittedName>
        <fullName evidence="2">Cen12_4</fullName>
    </submittedName>
</protein>
<reference evidence="2" key="2">
    <citation type="journal article" date="2005" name="Chromosoma">
        <title>In-depth sequence analysis of the tomato chromosome 12 centromeric region: identification of a large CAA block and characterization of pericentromere retrotranposons.</title>
        <authorList>
            <person name="Yang T.J."/>
            <person name="Lee S."/>
            <person name="Chang S.B."/>
            <person name="Yu Y."/>
            <person name="de Jong H."/>
            <person name="Wing R.A."/>
        </authorList>
    </citation>
    <scope>NUCLEOTIDE SEQUENCE</scope>
</reference>
<accession>Q5MAC3</accession>